<dbReference type="SUPFAM" id="SSF51430">
    <property type="entry name" value="NAD(P)-linked oxidoreductase"/>
    <property type="match status" value="1"/>
</dbReference>
<keyword evidence="1" id="KW-0560">Oxidoreductase</keyword>
<dbReference type="InterPro" id="IPR050523">
    <property type="entry name" value="AKR_Detox_Biosynth"/>
</dbReference>
<dbReference type="InterPro" id="IPR020471">
    <property type="entry name" value="AKR"/>
</dbReference>
<organism evidence="4 5">
    <name type="scientific">Streptomyces javensis</name>
    <dbReference type="NCBI Taxonomy" id="114698"/>
    <lineage>
        <taxon>Bacteria</taxon>
        <taxon>Bacillati</taxon>
        <taxon>Actinomycetota</taxon>
        <taxon>Actinomycetes</taxon>
        <taxon>Kitasatosporales</taxon>
        <taxon>Streptomycetaceae</taxon>
        <taxon>Streptomyces</taxon>
        <taxon>Streptomyces violaceusniger group</taxon>
    </lineage>
</organism>
<evidence type="ECO:0000313" key="5">
    <source>
        <dbReference type="Proteomes" id="UP001500282"/>
    </source>
</evidence>
<gene>
    <name evidence="4" type="ORF">GCM10009579_07080</name>
</gene>
<evidence type="ECO:0000313" key="4">
    <source>
        <dbReference type="EMBL" id="GAA1251817.1"/>
    </source>
</evidence>
<evidence type="ECO:0000256" key="1">
    <source>
        <dbReference type="ARBA" id="ARBA00023002"/>
    </source>
</evidence>
<dbReference type="Pfam" id="PF00248">
    <property type="entry name" value="Aldo_ket_red"/>
    <property type="match status" value="1"/>
</dbReference>
<dbReference type="PANTHER" id="PTHR43364">
    <property type="entry name" value="NADH-SPECIFIC METHYLGLYOXAL REDUCTASE-RELATED"/>
    <property type="match status" value="1"/>
</dbReference>
<name>A0ABP4H8N0_9ACTN</name>
<protein>
    <submittedName>
        <fullName evidence="4">Aldo/keto reductase</fullName>
    </submittedName>
</protein>
<proteinExistence type="predicted"/>
<comment type="caution">
    <text evidence="4">The sequence shown here is derived from an EMBL/GenBank/DDBJ whole genome shotgun (WGS) entry which is preliminary data.</text>
</comment>
<dbReference type="InterPro" id="IPR036812">
    <property type="entry name" value="NAD(P)_OxRdtase_dom_sf"/>
</dbReference>
<dbReference type="PANTHER" id="PTHR43364:SF4">
    <property type="entry name" value="NAD(P)-LINKED OXIDOREDUCTASE SUPERFAMILY PROTEIN"/>
    <property type="match status" value="1"/>
</dbReference>
<dbReference type="PRINTS" id="PR00069">
    <property type="entry name" value="ALDKETRDTASE"/>
</dbReference>
<reference evidence="5" key="1">
    <citation type="journal article" date="2019" name="Int. J. Syst. Evol. Microbiol.">
        <title>The Global Catalogue of Microorganisms (GCM) 10K type strain sequencing project: providing services to taxonomists for standard genome sequencing and annotation.</title>
        <authorList>
            <consortium name="The Broad Institute Genomics Platform"/>
            <consortium name="The Broad Institute Genome Sequencing Center for Infectious Disease"/>
            <person name="Wu L."/>
            <person name="Ma J."/>
        </authorList>
    </citation>
    <scope>NUCLEOTIDE SEQUENCE [LARGE SCALE GENOMIC DNA]</scope>
    <source>
        <strain evidence="5">JCM 11448</strain>
    </source>
</reference>
<dbReference type="EMBL" id="BAAAIH010000002">
    <property type="protein sequence ID" value="GAA1251817.1"/>
    <property type="molecule type" value="Genomic_DNA"/>
</dbReference>
<sequence>MPVAAVTGTAPEPNSQGTEGNGAAVRTRELGRTGIRVSPYCLGTMMFGRAGNPDHDDCVRIIHRALDSGINFIDTADVYGPHGESEDIVGKALKGRRDDIVLATKVNGRMGEDPNRGGSSRRWIITEVEQSLRRLGTDHIDLYQVHHPDPHTDIEETLSALTDLVRSGKVRAIGSSNLPASEIVEAQWVADRRGLHRFRTEQPPYSILNRAIEREVLPVCRRYGMGVLVWSPLAMGLLTGRYRKGGPTVRNARMRWVPRHLTDERKLDAVERLIPLAEEAGLSLTHLAMGFAIAHPGVTSAIIGPRTMEQLEDLLAGAAVSLDDEVLDRIDRIVAPGTDIGPLDVSYTPPSVQLPSLRRRSADERAAVAR</sequence>
<keyword evidence="5" id="KW-1185">Reference proteome</keyword>
<dbReference type="InterPro" id="IPR023210">
    <property type="entry name" value="NADP_OxRdtase_dom"/>
</dbReference>
<feature type="domain" description="NADP-dependent oxidoreductase" evidence="3">
    <location>
        <begin position="41"/>
        <end position="334"/>
    </location>
</feature>
<dbReference type="Gene3D" id="3.20.20.100">
    <property type="entry name" value="NADP-dependent oxidoreductase domain"/>
    <property type="match status" value="1"/>
</dbReference>
<feature type="region of interest" description="Disordered" evidence="2">
    <location>
        <begin position="1"/>
        <end position="29"/>
    </location>
</feature>
<dbReference type="Proteomes" id="UP001500282">
    <property type="component" value="Unassembled WGS sequence"/>
</dbReference>
<evidence type="ECO:0000259" key="3">
    <source>
        <dbReference type="Pfam" id="PF00248"/>
    </source>
</evidence>
<evidence type="ECO:0000256" key="2">
    <source>
        <dbReference type="SAM" id="MobiDB-lite"/>
    </source>
</evidence>
<accession>A0ABP4H8N0</accession>